<evidence type="ECO:0000256" key="15">
    <source>
        <dbReference type="SAM" id="Phobius"/>
    </source>
</evidence>
<evidence type="ECO:0000313" key="17">
    <source>
        <dbReference type="EMBL" id="CAF9929626.1"/>
    </source>
</evidence>
<evidence type="ECO:0000256" key="14">
    <source>
        <dbReference type="SAM" id="MobiDB-lite"/>
    </source>
</evidence>
<dbReference type="InterPro" id="IPR005719">
    <property type="entry name" value="Dihydroorotate_DH_2"/>
</dbReference>
<keyword evidence="9" id="KW-0560">Oxidoreductase</keyword>
<feature type="domain" description="C2H2-type" evidence="16">
    <location>
        <begin position="80"/>
        <end position="107"/>
    </location>
</feature>
<evidence type="ECO:0000256" key="6">
    <source>
        <dbReference type="ARBA" id="ARBA00017599"/>
    </source>
</evidence>
<dbReference type="GO" id="GO:0044205">
    <property type="term" value="P:'de novo' UMP biosynthetic process"/>
    <property type="evidence" value="ECO:0007669"/>
    <property type="project" value="UniProtKB-UniPathway"/>
</dbReference>
<feature type="region of interest" description="Disordered" evidence="14">
    <location>
        <begin position="135"/>
        <end position="164"/>
    </location>
</feature>
<feature type="compositionally biased region" description="Polar residues" evidence="14">
    <location>
        <begin position="269"/>
        <end position="283"/>
    </location>
</feature>
<dbReference type="InterPro" id="IPR013785">
    <property type="entry name" value="Aldolase_TIM"/>
</dbReference>
<comment type="cofactor">
    <cofactor evidence="1">
        <name>FMN</name>
        <dbReference type="ChEBI" id="CHEBI:58210"/>
    </cofactor>
</comment>
<dbReference type="GO" id="GO:0006207">
    <property type="term" value="P:'de novo' pyrimidine nucleobase biosynthetic process"/>
    <property type="evidence" value="ECO:0007669"/>
    <property type="project" value="InterPro"/>
</dbReference>
<feature type="compositionally biased region" description="Polar residues" evidence="14">
    <location>
        <begin position="154"/>
        <end position="164"/>
    </location>
</feature>
<dbReference type="UniPathway" id="UPA00070">
    <property type="reaction ID" value="UER00946"/>
</dbReference>
<dbReference type="OrthoDB" id="14784at2759"/>
<sequence>MPLGGLNEQHSTSAAHALPSQNAFDHLAILNNSEPIHVVGSQGRRGILPSANGRPVAVASTSTSKSSTAGLKKDPDDGKWPCDHCNKRYLHAKHLKRHLLRHTGTRPYSCGLCKDTFSRSDILKRHFTKCSLRRGNPTGANHLTHSRASRKMGTDSSGPLQQINTSNNQIADSAEFGLATFHNVPELHNLDAGQSNFSDGQHPHSNQLSRANSVKGINKSTPASTRGNFTAPNSAGFDSSGFSYSGGQATPDSLTTSGAATPFNYPNDPRSNQLSPHTNMSQSMSGLDLNSISRSLTGPSYSTGTLPHIVEHSHDRASGMDWPLHHAEEHEDYPNGQYHNTTTQPQIKAEMTYTNGFSSLGVHQWLVVPSLRWIYDDAEEAHEAGTKSLKALYQFGLHPRERGKADEAGDLEVEIFGHIIRNPLGTSAGIDKHADIPDPLLALGPSIVEIGGATPYPQDGNPKPRVFRLPSQNALINRYGLNSEGADHVAMRLQERVRKFAYAHGFGMDELAEQRVLDGEAGVPPGSLIEGKLMAVQVAKNKFTPDEDLEAVKRDYVYCVEALARYADIIVVNVSSPNTPGLRGLQHVDKLTNILTGVVEASKQAKRKTKPAVMVKVSPDEDSDAQVSGICEAIHNSGCSGVIVGNTTQRRPEPLPAGYSLSDKEAALMLEQGGYSGPQLFERTVALVRKYRTIIGEMSLSNVRSTPASEPHYPQSPSNSDLAGQIQETVERDKANLKPLNSEADADSKAQPLIRLPERNSPSSSSPSASIKSPATPPASDAAPALSSSSHLDQLPSAPKTSASSLTSLADQKVIFATGGITNGRQALEVLEAGASVAMVYTALVYGGVGTISRIKSEMREEMRKRTERR</sequence>
<keyword evidence="15" id="KW-1133">Transmembrane helix</keyword>
<dbReference type="PROSITE" id="PS50157">
    <property type="entry name" value="ZINC_FINGER_C2H2_2"/>
    <property type="match status" value="1"/>
</dbReference>
<evidence type="ECO:0000259" key="16">
    <source>
        <dbReference type="PROSITE" id="PS50157"/>
    </source>
</evidence>
<evidence type="ECO:0000256" key="10">
    <source>
        <dbReference type="ARBA" id="ARBA00023136"/>
    </source>
</evidence>
<feature type="compositionally biased region" description="Polar residues" evidence="14">
    <location>
        <begin position="248"/>
        <end position="259"/>
    </location>
</feature>
<feature type="transmembrane region" description="Helical" evidence="15">
    <location>
        <begin position="833"/>
        <end position="855"/>
    </location>
</feature>
<keyword evidence="15" id="KW-0812">Transmembrane</keyword>
<dbReference type="PROSITE" id="PS00911">
    <property type="entry name" value="DHODEHASE_1"/>
    <property type="match status" value="1"/>
</dbReference>
<feature type="region of interest" description="Disordered" evidence="14">
    <location>
        <begin position="190"/>
        <end position="283"/>
    </location>
</feature>
<dbReference type="Gene3D" id="3.20.20.70">
    <property type="entry name" value="Aldolase class I"/>
    <property type="match status" value="2"/>
</dbReference>
<comment type="subcellular location">
    <subcellularLocation>
        <location evidence="2">Membrane</location>
    </subcellularLocation>
</comment>
<dbReference type="PANTHER" id="PTHR48109:SF4">
    <property type="entry name" value="DIHYDROOROTATE DEHYDROGENASE (QUINONE), MITOCHONDRIAL"/>
    <property type="match status" value="1"/>
</dbReference>
<evidence type="ECO:0000256" key="1">
    <source>
        <dbReference type="ARBA" id="ARBA00001917"/>
    </source>
</evidence>
<feature type="compositionally biased region" description="Low complexity" evidence="14">
    <location>
        <begin position="56"/>
        <end position="69"/>
    </location>
</feature>
<dbReference type="FunFam" id="3.20.20.70:FF:000242">
    <property type="entry name" value="Dihydroorotate reductase PyrE"/>
    <property type="match status" value="1"/>
</dbReference>
<evidence type="ECO:0000256" key="7">
    <source>
        <dbReference type="ARBA" id="ARBA00022630"/>
    </source>
</evidence>
<evidence type="ECO:0000256" key="11">
    <source>
        <dbReference type="ARBA" id="ARBA00031623"/>
    </source>
</evidence>
<dbReference type="EC" id="1.3.5.2" evidence="5"/>
<keyword evidence="7" id="KW-0285">Flavoprotein</keyword>
<evidence type="ECO:0000256" key="8">
    <source>
        <dbReference type="ARBA" id="ARBA00022643"/>
    </source>
</evidence>
<dbReference type="PANTHER" id="PTHR48109">
    <property type="entry name" value="DIHYDROOROTATE DEHYDROGENASE (QUINONE), MITOCHONDRIAL-RELATED"/>
    <property type="match status" value="1"/>
</dbReference>
<accession>A0A8H3FRV2</accession>
<comment type="similarity">
    <text evidence="4">Belongs to the dihydroorotate dehydrogenase family. Type 2 subfamily.</text>
</comment>
<dbReference type="Proteomes" id="UP000664521">
    <property type="component" value="Unassembled WGS sequence"/>
</dbReference>
<evidence type="ECO:0000256" key="12">
    <source>
        <dbReference type="ARBA" id="ARBA00048639"/>
    </source>
</evidence>
<comment type="catalytic activity">
    <reaction evidence="12">
        <text>(S)-dihydroorotate + a quinone = orotate + a quinol</text>
        <dbReference type="Rhea" id="RHEA:30187"/>
        <dbReference type="ChEBI" id="CHEBI:24646"/>
        <dbReference type="ChEBI" id="CHEBI:30839"/>
        <dbReference type="ChEBI" id="CHEBI:30864"/>
        <dbReference type="ChEBI" id="CHEBI:132124"/>
        <dbReference type="EC" id="1.3.5.2"/>
    </reaction>
</comment>
<name>A0A8H3FRV2_9LECA</name>
<comment type="pathway">
    <text evidence="3">Pyrimidine metabolism; UMP biosynthesis via de novo pathway; orotate from (S)-dihydroorotate (quinone route): step 1/1.</text>
</comment>
<dbReference type="InterPro" id="IPR036236">
    <property type="entry name" value="Znf_C2H2_sf"/>
</dbReference>
<dbReference type="Gene3D" id="3.30.160.60">
    <property type="entry name" value="Classic Zinc Finger"/>
    <property type="match status" value="2"/>
</dbReference>
<keyword evidence="13" id="KW-0863">Zinc-finger</keyword>
<feature type="region of interest" description="Disordered" evidence="14">
    <location>
        <begin position="702"/>
        <end position="722"/>
    </location>
</feature>
<evidence type="ECO:0000256" key="4">
    <source>
        <dbReference type="ARBA" id="ARBA00005359"/>
    </source>
</evidence>
<feature type="region of interest" description="Disordered" evidence="14">
    <location>
        <begin position="737"/>
        <end position="806"/>
    </location>
</feature>
<dbReference type="InterPro" id="IPR005720">
    <property type="entry name" value="Dihydroorotate_DH_cat"/>
</dbReference>
<protein>
    <recommendedName>
        <fullName evidence="6">Dihydroorotate dehydrogenase (quinone), mitochondrial</fullName>
        <ecNumber evidence="5">1.3.5.2</ecNumber>
    </recommendedName>
    <alternativeName>
        <fullName evidence="11">Dihydroorotate oxidase</fullName>
    </alternativeName>
</protein>
<evidence type="ECO:0000256" key="5">
    <source>
        <dbReference type="ARBA" id="ARBA00012791"/>
    </source>
</evidence>
<evidence type="ECO:0000313" key="18">
    <source>
        <dbReference type="Proteomes" id="UP000664521"/>
    </source>
</evidence>
<keyword evidence="13" id="KW-0862">Zinc</keyword>
<dbReference type="AlphaFoldDB" id="A0A8H3FRV2"/>
<keyword evidence="13" id="KW-0479">Metal-binding</keyword>
<proteinExistence type="inferred from homology"/>
<keyword evidence="10 15" id="KW-0472">Membrane</keyword>
<evidence type="ECO:0000256" key="9">
    <source>
        <dbReference type="ARBA" id="ARBA00023002"/>
    </source>
</evidence>
<feature type="compositionally biased region" description="Low complexity" evidence="14">
    <location>
        <begin position="761"/>
        <end position="790"/>
    </location>
</feature>
<dbReference type="Pfam" id="PF01180">
    <property type="entry name" value="DHO_dh"/>
    <property type="match status" value="2"/>
</dbReference>
<dbReference type="InterPro" id="IPR013087">
    <property type="entry name" value="Znf_C2H2_type"/>
</dbReference>
<dbReference type="EMBL" id="CAJPDS010000052">
    <property type="protein sequence ID" value="CAF9929626.1"/>
    <property type="molecule type" value="Genomic_DNA"/>
</dbReference>
<feature type="region of interest" description="Disordered" evidence="14">
    <location>
        <begin position="47"/>
        <end position="77"/>
    </location>
</feature>
<feature type="compositionally biased region" description="Polar residues" evidence="14">
    <location>
        <begin position="218"/>
        <end position="233"/>
    </location>
</feature>
<dbReference type="InterPro" id="IPR001295">
    <property type="entry name" value="Dihydroorotate_DH_CS"/>
</dbReference>
<gene>
    <name evidence="17" type="primary">URA9</name>
    <name evidence="17" type="ORF">HETSPECPRED_007423</name>
</gene>
<evidence type="ECO:0000256" key="2">
    <source>
        <dbReference type="ARBA" id="ARBA00004370"/>
    </source>
</evidence>
<dbReference type="SUPFAM" id="SSF57667">
    <property type="entry name" value="beta-beta-alpha zinc fingers"/>
    <property type="match status" value="1"/>
</dbReference>
<dbReference type="GO" id="GO:0005743">
    <property type="term" value="C:mitochondrial inner membrane"/>
    <property type="evidence" value="ECO:0007669"/>
    <property type="project" value="TreeGrafter"/>
</dbReference>
<comment type="caution">
    <text evidence="17">The sequence shown here is derived from an EMBL/GenBank/DDBJ whole genome shotgun (WGS) entry which is preliminary data.</text>
</comment>
<dbReference type="CDD" id="cd04738">
    <property type="entry name" value="DHOD_2_like"/>
    <property type="match status" value="1"/>
</dbReference>
<keyword evidence="8" id="KW-0288">FMN</keyword>
<organism evidence="17 18">
    <name type="scientific">Heterodermia speciosa</name>
    <dbReference type="NCBI Taxonomy" id="116794"/>
    <lineage>
        <taxon>Eukaryota</taxon>
        <taxon>Fungi</taxon>
        <taxon>Dikarya</taxon>
        <taxon>Ascomycota</taxon>
        <taxon>Pezizomycotina</taxon>
        <taxon>Lecanoromycetes</taxon>
        <taxon>OSLEUM clade</taxon>
        <taxon>Lecanoromycetidae</taxon>
        <taxon>Caliciales</taxon>
        <taxon>Physciaceae</taxon>
        <taxon>Heterodermia</taxon>
    </lineage>
</organism>
<reference evidence="17" key="1">
    <citation type="submission" date="2021-03" db="EMBL/GenBank/DDBJ databases">
        <authorList>
            <person name="Tagirdzhanova G."/>
        </authorList>
    </citation>
    <scope>NUCLEOTIDE SEQUENCE</scope>
</reference>
<feature type="compositionally biased region" description="Polar residues" evidence="14">
    <location>
        <begin position="192"/>
        <end position="212"/>
    </location>
</feature>
<dbReference type="SUPFAM" id="SSF51395">
    <property type="entry name" value="FMN-linked oxidoreductases"/>
    <property type="match status" value="2"/>
</dbReference>
<dbReference type="InterPro" id="IPR050074">
    <property type="entry name" value="DHO_dehydrogenase"/>
</dbReference>
<evidence type="ECO:0000256" key="13">
    <source>
        <dbReference type="PROSITE-ProRule" id="PRU00042"/>
    </source>
</evidence>
<feature type="compositionally biased region" description="Low complexity" evidence="14">
    <location>
        <begin position="234"/>
        <end position="247"/>
    </location>
</feature>
<dbReference type="GO" id="GO:0106430">
    <property type="term" value="F:dihydroorotate dehydrogenase (quinone) activity"/>
    <property type="evidence" value="ECO:0007669"/>
    <property type="project" value="UniProtKB-EC"/>
</dbReference>
<dbReference type="GO" id="GO:0008270">
    <property type="term" value="F:zinc ion binding"/>
    <property type="evidence" value="ECO:0007669"/>
    <property type="project" value="UniProtKB-KW"/>
</dbReference>
<dbReference type="PROSITE" id="PS00028">
    <property type="entry name" value="ZINC_FINGER_C2H2_1"/>
    <property type="match status" value="1"/>
</dbReference>
<keyword evidence="18" id="KW-1185">Reference proteome</keyword>
<evidence type="ECO:0000256" key="3">
    <source>
        <dbReference type="ARBA" id="ARBA00005161"/>
    </source>
</evidence>